<keyword evidence="7" id="KW-0508">mRNA splicing</keyword>
<reference evidence="11" key="1">
    <citation type="submission" date="2021-01" db="EMBL/GenBank/DDBJ databases">
        <authorList>
            <consortium name="Genoscope - CEA"/>
            <person name="William W."/>
        </authorList>
    </citation>
    <scope>NUCLEOTIDE SEQUENCE</scope>
</reference>
<dbReference type="SMART" id="SM00487">
    <property type="entry name" value="DEXDc"/>
    <property type="match status" value="1"/>
</dbReference>
<dbReference type="InterPro" id="IPR014001">
    <property type="entry name" value="Helicase_ATP-bd"/>
</dbReference>
<dbReference type="CDD" id="cd18791">
    <property type="entry name" value="SF2_C_RHA"/>
    <property type="match status" value="2"/>
</dbReference>
<keyword evidence="3" id="KW-0547">Nucleotide-binding</keyword>
<dbReference type="GO" id="GO:0016787">
    <property type="term" value="F:hydrolase activity"/>
    <property type="evidence" value="ECO:0007669"/>
    <property type="project" value="UniProtKB-KW"/>
</dbReference>
<keyword evidence="5" id="KW-0347">Helicase</keyword>
<name>A0A8S1NP81_PARPR</name>
<accession>A0A8S1NP81</accession>
<dbReference type="FunFam" id="3.40.50.300:FF:000007">
    <property type="entry name" value="Pre-mRNA-splicing factor ATP-dependent RNA helicase"/>
    <property type="match status" value="2"/>
</dbReference>
<dbReference type="InterPro" id="IPR002464">
    <property type="entry name" value="DNA/RNA_helicase_DEAH_CS"/>
</dbReference>
<evidence type="ECO:0000256" key="3">
    <source>
        <dbReference type="ARBA" id="ARBA00022741"/>
    </source>
</evidence>
<dbReference type="PANTHER" id="PTHR18934:SF109">
    <property type="entry name" value="ATP-DEPENDENT RNA HELICASE DHX15 HOMOLOG"/>
    <property type="match status" value="1"/>
</dbReference>
<dbReference type="FunFam" id="1.20.120.1080:FF:000003">
    <property type="entry name" value="Pre-mRNA-splicing factor ATP-dependent RNA helicase PRP43"/>
    <property type="match status" value="2"/>
</dbReference>
<dbReference type="Pfam" id="PF00271">
    <property type="entry name" value="Helicase_C"/>
    <property type="match status" value="2"/>
</dbReference>
<dbReference type="InterPro" id="IPR011709">
    <property type="entry name" value="DEAD-box_helicase_OB_fold"/>
</dbReference>
<evidence type="ECO:0000256" key="2">
    <source>
        <dbReference type="ARBA" id="ARBA00022664"/>
    </source>
</evidence>
<dbReference type="FunFam" id="3.40.50.300:FF:001148">
    <property type="entry name" value="Pre-mRNA-splicing factor ATP-dependent RNA helicase DHX15/PRP43"/>
    <property type="match status" value="1"/>
</dbReference>
<dbReference type="PROSITE" id="PS51194">
    <property type="entry name" value="HELICASE_CTER"/>
    <property type="match status" value="2"/>
</dbReference>
<dbReference type="SMART" id="SM00847">
    <property type="entry name" value="HA2"/>
    <property type="match status" value="2"/>
</dbReference>
<keyword evidence="4" id="KW-0378">Hydrolase</keyword>
<evidence type="ECO:0000256" key="1">
    <source>
        <dbReference type="ARBA" id="ARBA00012552"/>
    </source>
</evidence>
<dbReference type="GO" id="GO:0008380">
    <property type="term" value="P:RNA splicing"/>
    <property type="evidence" value="ECO:0007669"/>
    <property type="project" value="UniProtKB-KW"/>
</dbReference>
<keyword evidence="12" id="KW-1185">Reference proteome</keyword>
<dbReference type="InterPro" id="IPR011545">
    <property type="entry name" value="DEAD/DEAH_box_helicase_dom"/>
</dbReference>
<organism evidence="11 12">
    <name type="scientific">Paramecium primaurelia</name>
    <dbReference type="NCBI Taxonomy" id="5886"/>
    <lineage>
        <taxon>Eukaryota</taxon>
        <taxon>Sar</taxon>
        <taxon>Alveolata</taxon>
        <taxon>Ciliophora</taxon>
        <taxon>Intramacronucleata</taxon>
        <taxon>Oligohymenophorea</taxon>
        <taxon>Peniculida</taxon>
        <taxon>Parameciidae</taxon>
        <taxon>Paramecium</taxon>
    </lineage>
</organism>
<evidence type="ECO:0000313" key="11">
    <source>
        <dbReference type="EMBL" id="CAD8088444.1"/>
    </source>
</evidence>
<evidence type="ECO:0000259" key="10">
    <source>
        <dbReference type="PROSITE" id="PS51194"/>
    </source>
</evidence>
<dbReference type="EC" id="3.6.4.13" evidence="1"/>
<protein>
    <recommendedName>
        <fullName evidence="1">RNA helicase</fullName>
        <ecNumber evidence="1">3.6.4.13</ecNumber>
    </recommendedName>
</protein>
<evidence type="ECO:0000256" key="7">
    <source>
        <dbReference type="ARBA" id="ARBA00023187"/>
    </source>
</evidence>
<dbReference type="SMART" id="SM00490">
    <property type="entry name" value="HELICc"/>
    <property type="match status" value="2"/>
</dbReference>
<feature type="domain" description="Helicase C-terminal" evidence="10">
    <location>
        <begin position="255"/>
        <end position="435"/>
    </location>
</feature>
<dbReference type="GO" id="GO:0003724">
    <property type="term" value="F:RNA helicase activity"/>
    <property type="evidence" value="ECO:0007669"/>
    <property type="project" value="UniProtKB-EC"/>
</dbReference>
<dbReference type="AlphaFoldDB" id="A0A8S1NP81"/>
<comment type="catalytic activity">
    <reaction evidence="8">
        <text>ATP + H2O = ADP + phosphate + H(+)</text>
        <dbReference type="Rhea" id="RHEA:13065"/>
        <dbReference type="ChEBI" id="CHEBI:15377"/>
        <dbReference type="ChEBI" id="CHEBI:15378"/>
        <dbReference type="ChEBI" id="CHEBI:30616"/>
        <dbReference type="ChEBI" id="CHEBI:43474"/>
        <dbReference type="ChEBI" id="CHEBI:456216"/>
        <dbReference type="EC" id="3.6.4.13"/>
    </reaction>
</comment>
<dbReference type="Proteomes" id="UP000688137">
    <property type="component" value="Unassembled WGS sequence"/>
</dbReference>
<dbReference type="InterPro" id="IPR048333">
    <property type="entry name" value="HA2_WH"/>
</dbReference>
<dbReference type="PROSITE" id="PS00690">
    <property type="entry name" value="DEAH_ATP_HELICASE"/>
    <property type="match status" value="1"/>
</dbReference>
<keyword evidence="6" id="KW-0067">ATP-binding</keyword>
<proteinExistence type="predicted"/>
<dbReference type="Pfam" id="PF21010">
    <property type="entry name" value="HA2_C"/>
    <property type="match status" value="2"/>
</dbReference>
<dbReference type="PANTHER" id="PTHR18934">
    <property type="entry name" value="ATP-DEPENDENT RNA HELICASE"/>
    <property type="match status" value="1"/>
</dbReference>
<sequence length="1128" mass="129261">MFVDKNLGTTKQKQQKIDISEIEQLQKKKVKQNANINPYTGNQYSDDYYKILTVRKQLPAWDAKEQLFMLMEQYQVIVLQGETGSGKTTQIPQFLLEKYSKGRGIACTQPRRVAAMSVAKRVAEEMDVALGEEVGYSIRFEEKTSNKTILKYMTDGMLLREAMHDPKLERYSVVILDEAHERTLNTDILFGLLKEIMLKRPDDLKVVIMSATMDAEKFQKYFHNAPLLDIPGRVYPVEIFYTQKPEKSYLDAAISTTINIHAYEDPGDILVFLTGEEEIEEACKKITSEIQKLGDDVGPVRCVPLYSTLPPNQQQKIFESAPQPNKKGIQGRKIVVATNIAETSITIDGICYVVDPGFSKQKVYNPRLRVESLLASPISKASAQQRAGRAGRTRPGKCYRLYTEQSFNTELIDNTYPEILRSNLSSVVLQLKRLGIDDLVHFDFMDPPAPETLMRALEQLYYLNALDEEGNLTKFGQQMSEFPLDPQLSKVLLSSKDFYVTDEILTIVALLSVQQVFQRPKDQQQQADDARYQFVHQDGDHITFLNVFKAFKEHNESSDWCYQNFINYRSLKSADKIKTQLRQIMQKQQVPLTKTDPSNALYYTYIKKALIAGMFMQTAHLTKNGAYMTVKDSQIVAIHPCSINIHAYEDPGDILVFLTGEEEIEEACKKITSEIQKLGDDVGPVRCVPLYSTLPPNQQQKIFEPAPQPNKKGIQGRKIVVATNIAETSITIDGICYVVDPGFSKQKVYNPRLRVESLLASPISKASAQQRAGRAGRTRPGKCYRLYTEQSFNTELIDNTYPEILRSNLSSVVLQLKRLGIDDLVHFDFMDPPAPETLMRALEQLYYLNALDEEGNLTKFGQQMSEFPLDPQLSKVLLSSKDFYVTDEILTIVALLSVQQVFQRPKDQQQQADDARYQFVHQDGDHITFLNVFKAFKEHNESSDWCYQNFINYRSLKSADKIKTQLRQIMQKQQVPLTKTDPSNALYYTYIKKALIAGMFMQTAHLTKNGAYMTVKDSQIVAIHPCSVLNHKPEWILYQEFVLTSKNYLRTVTDIEGKWLYEMCPEYFNPKTIKNIETRKEFEKIERQVLEEQRKKPDLLTVEQIQRLHKDIKSERTQSVSSSKTIQK</sequence>
<keyword evidence="2" id="KW-0507">mRNA processing</keyword>
<feature type="domain" description="Helicase ATP-binding" evidence="9">
    <location>
        <begin position="68"/>
        <end position="231"/>
    </location>
</feature>
<evidence type="ECO:0000256" key="5">
    <source>
        <dbReference type="ARBA" id="ARBA00022806"/>
    </source>
</evidence>
<comment type="caution">
    <text evidence="11">The sequence shown here is derived from an EMBL/GenBank/DDBJ whole genome shotgun (WGS) entry which is preliminary data.</text>
</comment>
<dbReference type="InterPro" id="IPR007502">
    <property type="entry name" value="Helicase-assoc_dom"/>
</dbReference>
<dbReference type="GO" id="GO:0006397">
    <property type="term" value="P:mRNA processing"/>
    <property type="evidence" value="ECO:0007669"/>
    <property type="project" value="UniProtKB-KW"/>
</dbReference>
<dbReference type="Pfam" id="PF04408">
    <property type="entry name" value="WHD_HA2"/>
    <property type="match status" value="2"/>
</dbReference>
<evidence type="ECO:0000256" key="6">
    <source>
        <dbReference type="ARBA" id="ARBA00022840"/>
    </source>
</evidence>
<dbReference type="GO" id="GO:0003723">
    <property type="term" value="F:RNA binding"/>
    <property type="evidence" value="ECO:0007669"/>
    <property type="project" value="TreeGrafter"/>
</dbReference>
<feature type="domain" description="Helicase C-terminal" evidence="10">
    <location>
        <begin position="642"/>
        <end position="820"/>
    </location>
</feature>
<dbReference type="PROSITE" id="PS51192">
    <property type="entry name" value="HELICASE_ATP_BIND_1"/>
    <property type="match status" value="1"/>
</dbReference>
<dbReference type="Pfam" id="PF07717">
    <property type="entry name" value="OB_NTP_bind"/>
    <property type="match status" value="1"/>
</dbReference>
<evidence type="ECO:0000256" key="4">
    <source>
        <dbReference type="ARBA" id="ARBA00022801"/>
    </source>
</evidence>
<evidence type="ECO:0000259" key="9">
    <source>
        <dbReference type="PROSITE" id="PS51192"/>
    </source>
</evidence>
<dbReference type="EMBL" id="CAJJDM010000084">
    <property type="protein sequence ID" value="CAD8088444.1"/>
    <property type="molecule type" value="Genomic_DNA"/>
</dbReference>
<evidence type="ECO:0000313" key="12">
    <source>
        <dbReference type="Proteomes" id="UP000688137"/>
    </source>
</evidence>
<dbReference type="Pfam" id="PF00270">
    <property type="entry name" value="DEAD"/>
    <property type="match status" value="1"/>
</dbReference>
<gene>
    <name evidence="11" type="ORF">PPRIM_AZ9-3.1.T0810047</name>
</gene>
<dbReference type="GO" id="GO:0005524">
    <property type="term" value="F:ATP binding"/>
    <property type="evidence" value="ECO:0007669"/>
    <property type="project" value="UniProtKB-KW"/>
</dbReference>
<dbReference type="InterPro" id="IPR001650">
    <property type="entry name" value="Helicase_C-like"/>
</dbReference>
<evidence type="ECO:0000256" key="8">
    <source>
        <dbReference type="ARBA" id="ARBA00047984"/>
    </source>
</evidence>